<sequence>MSNPHVDDDLVPTETEGYKVGEKKTLDEYRSLDANDESLNRWKESLGVGGTAVATGPKDDPRRVVIETLALEVAGRPDVVLDVSTPEAIQHIKDNPVVIKEGIEYRLKVRFRVQHEVVSGLKFLQVVKRKSLPVDKTQEMLGSYGPAPAAYEKRFLPEEAPKGMIARGSYKAKSKFVDDDNVTHAEWEWSFDIKKDWA</sequence>
<dbReference type="AlphaFoldDB" id="A0A9W7ZTP6"/>
<protein>
    <recommendedName>
        <fullName evidence="5">Rho GDP-dissociation inhibitor</fullName>
    </recommendedName>
</protein>
<dbReference type="InterPro" id="IPR014756">
    <property type="entry name" value="Ig_E-set"/>
</dbReference>
<comment type="caution">
    <text evidence="6">The sequence shown here is derived from an EMBL/GenBank/DDBJ whole genome shotgun (WGS) entry which is preliminary data.</text>
</comment>
<dbReference type="InterPro" id="IPR000406">
    <property type="entry name" value="Rho_GDI"/>
</dbReference>
<dbReference type="EMBL" id="JANBPT010000595">
    <property type="protein sequence ID" value="KAJ1916160.1"/>
    <property type="molecule type" value="Genomic_DNA"/>
</dbReference>
<gene>
    <name evidence="6" type="primary">RDI1_2</name>
    <name evidence="6" type="ORF">IWQ60_008199</name>
</gene>
<dbReference type="PANTHER" id="PTHR10980:SF3">
    <property type="entry name" value="LD16419P"/>
    <property type="match status" value="1"/>
</dbReference>
<evidence type="ECO:0000256" key="2">
    <source>
        <dbReference type="ARBA" id="ARBA00009758"/>
    </source>
</evidence>
<organism evidence="6 7">
    <name type="scientific">Tieghemiomyces parasiticus</name>
    <dbReference type="NCBI Taxonomy" id="78921"/>
    <lineage>
        <taxon>Eukaryota</taxon>
        <taxon>Fungi</taxon>
        <taxon>Fungi incertae sedis</taxon>
        <taxon>Zoopagomycota</taxon>
        <taxon>Kickxellomycotina</taxon>
        <taxon>Dimargaritomycetes</taxon>
        <taxon>Dimargaritales</taxon>
        <taxon>Dimargaritaceae</taxon>
        <taxon>Tieghemiomyces</taxon>
    </lineage>
</organism>
<evidence type="ECO:0000313" key="7">
    <source>
        <dbReference type="Proteomes" id="UP001150569"/>
    </source>
</evidence>
<keyword evidence="7" id="KW-1185">Reference proteome</keyword>
<dbReference type="GO" id="GO:0005829">
    <property type="term" value="C:cytosol"/>
    <property type="evidence" value="ECO:0007669"/>
    <property type="project" value="TreeGrafter"/>
</dbReference>
<evidence type="ECO:0000313" key="6">
    <source>
        <dbReference type="EMBL" id="KAJ1916160.1"/>
    </source>
</evidence>
<dbReference type="InterPro" id="IPR024792">
    <property type="entry name" value="RhoGDI_dom_sf"/>
</dbReference>
<dbReference type="OrthoDB" id="1683373at2759"/>
<comment type="similarity">
    <text evidence="2">Belongs to the Rho GDI family.</text>
</comment>
<dbReference type="SUPFAM" id="SSF81296">
    <property type="entry name" value="E set domains"/>
    <property type="match status" value="1"/>
</dbReference>
<dbReference type="GO" id="GO:0007266">
    <property type="term" value="P:Rho protein signal transduction"/>
    <property type="evidence" value="ECO:0007669"/>
    <property type="project" value="InterPro"/>
</dbReference>
<evidence type="ECO:0000256" key="5">
    <source>
        <dbReference type="ARBA" id="ARBA00071407"/>
    </source>
</evidence>
<accession>A0A9W7ZTP6</accession>
<reference evidence="6" key="1">
    <citation type="submission" date="2022-07" db="EMBL/GenBank/DDBJ databases">
        <title>Phylogenomic reconstructions and comparative analyses of Kickxellomycotina fungi.</title>
        <authorList>
            <person name="Reynolds N.K."/>
            <person name="Stajich J.E."/>
            <person name="Barry K."/>
            <person name="Grigoriev I.V."/>
            <person name="Crous P."/>
            <person name="Smith M.E."/>
        </authorList>
    </citation>
    <scope>NUCLEOTIDE SEQUENCE</scope>
    <source>
        <strain evidence="6">RSA 861</strain>
    </source>
</reference>
<evidence type="ECO:0000256" key="1">
    <source>
        <dbReference type="ARBA" id="ARBA00004496"/>
    </source>
</evidence>
<dbReference type="Proteomes" id="UP001150569">
    <property type="component" value="Unassembled WGS sequence"/>
</dbReference>
<evidence type="ECO:0000256" key="4">
    <source>
        <dbReference type="ARBA" id="ARBA00054143"/>
    </source>
</evidence>
<evidence type="ECO:0000256" key="3">
    <source>
        <dbReference type="ARBA" id="ARBA00022490"/>
    </source>
</evidence>
<keyword evidence="3" id="KW-0963">Cytoplasm</keyword>
<dbReference type="FunFam" id="2.70.50.30:FF:000001">
    <property type="entry name" value="Rho GDP-dissociation inhibitor 1"/>
    <property type="match status" value="1"/>
</dbReference>
<dbReference type="PRINTS" id="PR00492">
    <property type="entry name" value="RHOGDI"/>
</dbReference>
<dbReference type="Gene3D" id="2.70.50.30">
    <property type="entry name" value="Coagulation Factor XIII, subunit A, domain 1"/>
    <property type="match status" value="1"/>
</dbReference>
<dbReference type="PANTHER" id="PTHR10980">
    <property type="entry name" value="RHO GDP-DISSOCIATION INHIBITOR"/>
    <property type="match status" value="1"/>
</dbReference>
<name>A0A9W7ZTP6_9FUNG</name>
<comment type="function">
    <text evidence="4">Regulates the GDP/GTP exchange reaction of the Rho proteins by inhibiting the dissociation of GDP from them, and the subsequent binding of GTP to them.</text>
</comment>
<dbReference type="GO" id="GO:0005094">
    <property type="term" value="F:Rho GDP-dissociation inhibitor activity"/>
    <property type="evidence" value="ECO:0007669"/>
    <property type="project" value="InterPro"/>
</dbReference>
<comment type="subcellular location">
    <subcellularLocation>
        <location evidence="1">Cytoplasm</location>
    </subcellularLocation>
</comment>
<dbReference type="Pfam" id="PF02115">
    <property type="entry name" value="Rho_GDI"/>
    <property type="match status" value="1"/>
</dbReference>
<proteinExistence type="inferred from homology"/>
<dbReference type="GO" id="GO:0016020">
    <property type="term" value="C:membrane"/>
    <property type="evidence" value="ECO:0007669"/>
    <property type="project" value="TreeGrafter"/>
</dbReference>